<dbReference type="EMBL" id="NZBD01000001">
    <property type="protein sequence ID" value="MAG17866.1"/>
    <property type="molecule type" value="Genomic_DNA"/>
</dbReference>
<name>A0A2D6LNV4_9ARCH</name>
<dbReference type="GO" id="GO:0005737">
    <property type="term" value="C:cytoplasm"/>
    <property type="evidence" value="ECO:0007669"/>
    <property type="project" value="TreeGrafter"/>
</dbReference>
<gene>
    <name evidence="8" type="ORF">CL944_00120</name>
</gene>
<evidence type="ECO:0000313" key="8">
    <source>
        <dbReference type="EMBL" id="MAG17866.1"/>
    </source>
</evidence>
<keyword evidence="4" id="KW-0547">Nucleotide-binding</keyword>
<feature type="domain" description="SAICAR synthetase/ADE2 N-terminal" evidence="7">
    <location>
        <begin position="22"/>
        <end position="257"/>
    </location>
</feature>
<evidence type="ECO:0000256" key="2">
    <source>
        <dbReference type="ARBA" id="ARBA00012217"/>
    </source>
</evidence>
<organism evidence="8 9">
    <name type="scientific">Candidatus Iainarchaeum sp</name>
    <dbReference type="NCBI Taxonomy" id="3101447"/>
    <lineage>
        <taxon>Archaea</taxon>
        <taxon>Candidatus Iainarchaeota</taxon>
        <taxon>Candidatus Iainarchaeia</taxon>
        <taxon>Candidatus Iainarchaeales</taxon>
        <taxon>Candidatus Iainarchaeaceae</taxon>
        <taxon>Candidatus Iainarchaeum</taxon>
    </lineage>
</organism>
<evidence type="ECO:0000256" key="6">
    <source>
        <dbReference type="ARBA" id="ARBA00022840"/>
    </source>
</evidence>
<keyword evidence="6" id="KW-0067">ATP-binding</keyword>
<dbReference type="GO" id="GO:0004639">
    <property type="term" value="F:phosphoribosylaminoimidazolesuccinocarboxamide synthase activity"/>
    <property type="evidence" value="ECO:0007669"/>
    <property type="project" value="UniProtKB-EC"/>
</dbReference>
<evidence type="ECO:0000256" key="5">
    <source>
        <dbReference type="ARBA" id="ARBA00022755"/>
    </source>
</evidence>
<sequence length="321" mass="36527">MGSVKNLTVEKEATEEAMGIGVFEFTDDYSVFDYGKMPDTLPGKGEALCRQAAYNFKELEKKFDIKTHFKKLVSGTKMRVNLVRVLMPQDNQIFEETKNYLVPLEIIFRNSLPKGSSVFKRLEDGSLTPDDLGLEEMPQSGHKFENAFVDVSTKLEPTDRYLSWDEAMDMAQISEDQLYELKEAALNINDFITEKAESIGLEHADGKVEFGLGPKNELILVDVCGTLDEDRFLWNGIHMSKQVARDYYKTTPWAKELEDAKNNGVEKVNWPAPEPLPSDLKEIISNMYKSVCEAWTGEKPFKAPSIEETMNSYKAFLEKNQ</sequence>
<dbReference type="PANTHER" id="PTHR43700:SF1">
    <property type="entry name" value="PHOSPHORIBOSYLAMINOIMIDAZOLE-SUCCINOCARBOXAMIDE SYNTHASE"/>
    <property type="match status" value="1"/>
</dbReference>
<dbReference type="Pfam" id="PF01259">
    <property type="entry name" value="SAICAR_synt"/>
    <property type="match status" value="1"/>
</dbReference>
<dbReference type="UniPathway" id="UPA00074">
    <property type="reaction ID" value="UER00131"/>
</dbReference>
<accession>A0A2D6LNV4</accession>
<dbReference type="GO" id="GO:0005524">
    <property type="term" value="F:ATP binding"/>
    <property type="evidence" value="ECO:0007669"/>
    <property type="project" value="UniProtKB-KW"/>
</dbReference>
<keyword evidence="3" id="KW-0436">Ligase</keyword>
<dbReference type="SUPFAM" id="SSF56104">
    <property type="entry name" value="SAICAR synthase-like"/>
    <property type="match status" value="1"/>
</dbReference>
<comment type="caution">
    <text evidence="8">The sequence shown here is derived from an EMBL/GenBank/DDBJ whole genome shotgun (WGS) entry which is preliminary data.</text>
</comment>
<evidence type="ECO:0000259" key="7">
    <source>
        <dbReference type="Pfam" id="PF01259"/>
    </source>
</evidence>
<proteinExistence type="predicted"/>
<dbReference type="PANTHER" id="PTHR43700">
    <property type="entry name" value="PHOSPHORIBOSYLAMINOIMIDAZOLE-SUCCINOCARBOXAMIDE SYNTHASE"/>
    <property type="match status" value="1"/>
</dbReference>
<evidence type="ECO:0000256" key="4">
    <source>
        <dbReference type="ARBA" id="ARBA00022741"/>
    </source>
</evidence>
<evidence type="ECO:0000313" key="9">
    <source>
        <dbReference type="Proteomes" id="UP000226712"/>
    </source>
</evidence>
<dbReference type="Gene3D" id="3.30.470.20">
    <property type="entry name" value="ATP-grasp fold, B domain"/>
    <property type="match status" value="1"/>
</dbReference>
<keyword evidence="5" id="KW-0658">Purine biosynthesis</keyword>
<dbReference type="Proteomes" id="UP000226712">
    <property type="component" value="Unassembled WGS sequence"/>
</dbReference>
<dbReference type="EC" id="6.3.2.6" evidence="2"/>
<evidence type="ECO:0000256" key="3">
    <source>
        <dbReference type="ARBA" id="ARBA00022598"/>
    </source>
</evidence>
<dbReference type="InterPro" id="IPR028923">
    <property type="entry name" value="SAICAR_synt/ADE2_N"/>
</dbReference>
<protein>
    <recommendedName>
        <fullName evidence="2">phosphoribosylaminoimidazolesuccinocarboxamide synthase</fullName>
        <ecNumber evidence="2">6.3.2.6</ecNumber>
    </recommendedName>
</protein>
<dbReference type="GO" id="GO:0006189">
    <property type="term" value="P:'de novo' IMP biosynthetic process"/>
    <property type="evidence" value="ECO:0007669"/>
    <property type="project" value="UniProtKB-UniPathway"/>
</dbReference>
<dbReference type="Gene3D" id="3.30.200.20">
    <property type="entry name" value="Phosphorylase Kinase, domain 1"/>
    <property type="match status" value="1"/>
</dbReference>
<reference evidence="9" key="1">
    <citation type="submission" date="2017-09" db="EMBL/GenBank/DDBJ databases">
        <title>The Reconstruction of 2,631 Draft Metagenome-Assembled Genomes from the Global Oceans.</title>
        <authorList>
            <person name="Tully B.J."/>
            <person name="Graham E.D."/>
            <person name="Heidelberg J.F."/>
        </authorList>
    </citation>
    <scope>NUCLEOTIDE SEQUENCE [LARGE SCALE GENOMIC DNA]</scope>
</reference>
<comment type="pathway">
    <text evidence="1">Purine metabolism; IMP biosynthesis via de novo pathway; 5-amino-1-(5-phospho-D-ribosyl)imidazole-4-carboxamide from 5-amino-1-(5-phospho-D-ribosyl)imidazole-4-carboxylate: step 1/2.</text>
</comment>
<evidence type="ECO:0000256" key="1">
    <source>
        <dbReference type="ARBA" id="ARBA00004672"/>
    </source>
</evidence>
<dbReference type="AlphaFoldDB" id="A0A2D6LNV4"/>